<reference evidence="2 3" key="1">
    <citation type="submission" date="2015-04" db="EMBL/GenBank/DDBJ databases">
        <authorList>
            <consortium name="Pathogen Informatics"/>
        </authorList>
    </citation>
    <scope>NUCLEOTIDE SEQUENCE [LARGE SCALE GENOMIC DNA]</scope>
    <source>
        <strain evidence="2 3">SGS1</strain>
    </source>
</reference>
<feature type="compositionally biased region" description="Basic residues" evidence="1">
    <location>
        <begin position="16"/>
        <end position="30"/>
    </location>
</feature>
<name>A0A1J1HGR3_PLARL</name>
<dbReference type="OMA" id="HIHQTNH"/>
<feature type="compositionally biased region" description="Low complexity" evidence="1">
    <location>
        <begin position="31"/>
        <end position="43"/>
    </location>
</feature>
<sequence length="802" mass="95946">MDLFNSNSDNSNDVLKKKKLDRKKPSKKKFLFSSSSDNTSNTTIKYQIEKKKKKNRKKRILYNTSSDNNSDKSKTNKIEKKKKKEKSTLFSSNSDKDSIISKTNKKKKSTLFSSNSDKDSIISKTNKKKKSKRKLKRCKQNIYYWKKDNDKLSNATQENQVEFTNIKSCNDNNFNNNNDYYYEEIIIGRKNKEIEKSNNIENYLVKNISKDNFVNKKENYDKLEDFNKLQNYDETIDDPIAKCNKHKSCKNLKTYNNKNDKNLNDFYDDEKSGVYRLINFEKFKKRAYRNLNFLSIVDITRTHSESDEERENSEKDSEDDILNLTDKSDSSLKSNQIFDNSFFSNDYQSSKSSDSNNKTLDIYNYYYLDNNNNSKKDKNFEKSIYNSNKYSDLYSYLFNINEQNHEECEKEEVRGKEKYNEEEKSKKENNNNYKNSEKYKDKKIKLKNDDDKKKILLKKNLILYRNFKNINNEISRQNNIKGLKFKEMVYNFIRIINRNVLTMNQEENKKKKKSHYNNISDNTSEVESVFNLENNNEEDEILQKAQCLCIFCSEKNKILNKNELDLIIFKYIEANKKNSTVIKPFFMDNYIFISYLNFSIHYQNIILCKKEKNIEKLKNSKFYKYSINMKRRHKINKIIHFVAGKITLTTLALYIQGFNFLNDKEQFVAVINFLKWKKIRKNYFEILKLKRNKENLKIHKSCSFLINAVDKFCALNNIHIDDMNKYNVKTSKIDKKKKFYFHNNKFGENSLFSYNELKIEQIENSLNLNLKNSNLQFLFFDPLYISFKNTFHLYPEHIIILF</sequence>
<evidence type="ECO:0000313" key="2">
    <source>
        <dbReference type="EMBL" id="CRH03673.1"/>
    </source>
</evidence>
<feature type="compositionally biased region" description="Basic residues" evidence="1">
    <location>
        <begin position="50"/>
        <end position="60"/>
    </location>
</feature>
<dbReference type="EMBL" id="LN835308">
    <property type="protein sequence ID" value="CRH03673.1"/>
    <property type="molecule type" value="Genomic_DNA"/>
</dbReference>
<feature type="compositionally biased region" description="Basic and acidic residues" evidence="1">
    <location>
        <begin position="69"/>
        <end position="78"/>
    </location>
</feature>
<feature type="region of interest" description="Disordered" evidence="1">
    <location>
        <begin position="1"/>
        <end position="134"/>
    </location>
</feature>
<dbReference type="KEGG" id="prel:PRELSG_1303100"/>
<feature type="region of interest" description="Disordered" evidence="1">
    <location>
        <begin position="304"/>
        <end position="327"/>
    </location>
</feature>
<proteinExistence type="predicted"/>
<evidence type="ECO:0000256" key="1">
    <source>
        <dbReference type="SAM" id="MobiDB-lite"/>
    </source>
</evidence>
<dbReference type="Proteomes" id="UP000220158">
    <property type="component" value="Chromosome 13"/>
</dbReference>
<feature type="compositionally biased region" description="Basic residues" evidence="1">
    <location>
        <begin position="125"/>
        <end position="134"/>
    </location>
</feature>
<feature type="compositionally biased region" description="Low complexity" evidence="1">
    <location>
        <begin position="1"/>
        <end position="13"/>
    </location>
</feature>
<organism evidence="2 3">
    <name type="scientific">Plasmodium relictum</name>
    <dbReference type="NCBI Taxonomy" id="85471"/>
    <lineage>
        <taxon>Eukaryota</taxon>
        <taxon>Sar</taxon>
        <taxon>Alveolata</taxon>
        <taxon>Apicomplexa</taxon>
        <taxon>Aconoidasida</taxon>
        <taxon>Haemosporida</taxon>
        <taxon>Plasmodiidae</taxon>
        <taxon>Plasmodium</taxon>
        <taxon>Plasmodium (Haemamoeba)</taxon>
    </lineage>
</organism>
<dbReference type="AlphaFoldDB" id="A0A1J1HGR3"/>
<dbReference type="GeneID" id="39737964"/>
<keyword evidence="3" id="KW-1185">Reference proteome</keyword>
<feature type="region of interest" description="Disordered" evidence="1">
    <location>
        <begin position="407"/>
        <end position="440"/>
    </location>
</feature>
<dbReference type="RefSeq" id="XP_028535680.1">
    <property type="nucleotide sequence ID" value="XM_028678543.1"/>
</dbReference>
<feature type="compositionally biased region" description="Acidic residues" evidence="1">
    <location>
        <begin position="306"/>
        <end position="321"/>
    </location>
</feature>
<accession>A0A1J1HGR3</accession>
<protein>
    <submittedName>
        <fullName evidence="2">Uncharacterized protein</fullName>
    </submittedName>
</protein>
<gene>
    <name evidence="2" type="ORF">PRELSG_1303100</name>
</gene>
<dbReference type="OrthoDB" id="372975at2759"/>
<evidence type="ECO:0000313" key="3">
    <source>
        <dbReference type="Proteomes" id="UP000220158"/>
    </source>
</evidence>
<dbReference type="VEuPathDB" id="PlasmoDB:PRELSG_1303100"/>